<proteinExistence type="predicted"/>
<gene>
    <name evidence="2" type="ORF">AFUS01_LOCUS9824</name>
</gene>
<organism evidence="2 3">
    <name type="scientific">Allacma fusca</name>
    <dbReference type="NCBI Taxonomy" id="39272"/>
    <lineage>
        <taxon>Eukaryota</taxon>
        <taxon>Metazoa</taxon>
        <taxon>Ecdysozoa</taxon>
        <taxon>Arthropoda</taxon>
        <taxon>Hexapoda</taxon>
        <taxon>Collembola</taxon>
        <taxon>Symphypleona</taxon>
        <taxon>Sminthuridae</taxon>
        <taxon>Allacma</taxon>
    </lineage>
</organism>
<name>A0A8J2JSB6_9HEXA</name>
<dbReference type="Proteomes" id="UP000708208">
    <property type="component" value="Unassembled WGS sequence"/>
</dbReference>
<comment type="caution">
    <text evidence="2">The sequence shown here is derived from an EMBL/GenBank/DDBJ whole genome shotgun (WGS) entry which is preliminary data.</text>
</comment>
<sequence>MNRMLPPFQVQECLAKEGFGVTSWARIVRNDAKAFAFAVHTGLIQLEPPMCDMCRLPMRLTTRRARVNSVSLGKQWVYPKVNGQNRCSKEISVTVGTWVEGERSSHTRHFEYTFSTTASGLGAGKFSASGGFLSGTCPAKDGLYGTKISSSRGGFGSDKSSSGGKGSGTISRGFVDLAVPVCLATTFSPSGGGNLVVSCRRTLGQTPPEQQSHHSSNRWDNISPHFPVNKENTFCEQRVSDTHSGQVKPMALPRNRNT</sequence>
<evidence type="ECO:0000256" key="1">
    <source>
        <dbReference type="SAM" id="MobiDB-lite"/>
    </source>
</evidence>
<dbReference type="AlphaFoldDB" id="A0A8J2JSB6"/>
<dbReference type="EMBL" id="CAJVCH010071440">
    <property type="protein sequence ID" value="CAG7720554.1"/>
    <property type="molecule type" value="Genomic_DNA"/>
</dbReference>
<evidence type="ECO:0000313" key="2">
    <source>
        <dbReference type="EMBL" id="CAG7720554.1"/>
    </source>
</evidence>
<protein>
    <submittedName>
        <fullName evidence="2">Uncharacterized protein</fullName>
    </submittedName>
</protein>
<keyword evidence="3" id="KW-1185">Reference proteome</keyword>
<evidence type="ECO:0000313" key="3">
    <source>
        <dbReference type="Proteomes" id="UP000708208"/>
    </source>
</evidence>
<feature type="region of interest" description="Disordered" evidence="1">
    <location>
        <begin position="239"/>
        <end position="258"/>
    </location>
</feature>
<reference evidence="2" key="1">
    <citation type="submission" date="2021-06" db="EMBL/GenBank/DDBJ databases">
        <authorList>
            <person name="Hodson N. C."/>
            <person name="Mongue J. A."/>
            <person name="Jaron S. K."/>
        </authorList>
    </citation>
    <scope>NUCLEOTIDE SEQUENCE</scope>
</reference>
<accession>A0A8J2JSB6</accession>